<comment type="caution">
    <text evidence="1">The sequence shown here is derived from an EMBL/GenBank/DDBJ whole genome shotgun (WGS) entry which is preliminary data.</text>
</comment>
<evidence type="ECO:0000313" key="1">
    <source>
        <dbReference type="EMBL" id="KAL2328346.1"/>
    </source>
</evidence>
<dbReference type="SUPFAM" id="SSF74788">
    <property type="entry name" value="Cullin repeat-like"/>
    <property type="match status" value="1"/>
</dbReference>
<gene>
    <name evidence="1" type="ORF">Fmac_021773</name>
</gene>
<dbReference type="Proteomes" id="UP001603857">
    <property type="component" value="Unassembled WGS sequence"/>
</dbReference>
<evidence type="ECO:0000313" key="2">
    <source>
        <dbReference type="Proteomes" id="UP001603857"/>
    </source>
</evidence>
<dbReference type="PANTHER" id="PTHR12542:SF7">
    <property type="entry name" value="EXOCYST SUBUNIT EXO70 FAMILY PROTEIN"/>
    <property type="match status" value="1"/>
</dbReference>
<dbReference type="InterPro" id="IPR016159">
    <property type="entry name" value="Cullin_repeat-like_dom_sf"/>
</dbReference>
<keyword evidence="2" id="KW-1185">Reference proteome</keyword>
<sequence>MSGMGDGYVAPPKTPFVFDDSDDIASSAASSYRSTSSICEVDLLPSDAFYDLHCIVEQMVSSDYLFYSNVRKSSVDASFRKLGVEKLSIDDVQHLEWEQRLKACNP</sequence>
<protein>
    <submittedName>
        <fullName evidence="1">Uncharacterized protein</fullName>
    </submittedName>
</protein>
<proteinExistence type="predicted"/>
<name>A0ABD1LXT3_9FABA</name>
<dbReference type="PANTHER" id="PTHR12542">
    <property type="entry name" value="EXOCYST COMPLEX PROTEIN EXO70"/>
    <property type="match status" value="1"/>
</dbReference>
<reference evidence="1 2" key="1">
    <citation type="submission" date="2024-08" db="EMBL/GenBank/DDBJ databases">
        <title>Insights into the chromosomal genome structure of Flemingia macrophylla.</title>
        <authorList>
            <person name="Ding Y."/>
            <person name="Zhao Y."/>
            <person name="Bi W."/>
            <person name="Wu M."/>
            <person name="Zhao G."/>
            <person name="Gong Y."/>
            <person name="Li W."/>
            <person name="Zhang P."/>
        </authorList>
    </citation>
    <scope>NUCLEOTIDE SEQUENCE [LARGE SCALE GENOMIC DNA]</scope>
    <source>
        <strain evidence="1">DYQJB</strain>
        <tissue evidence="1">Leaf</tissue>
    </source>
</reference>
<organism evidence="1 2">
    <name type="scientific">Flemingia macrophylla</name>
    <dbReference type="NCBI Taxonomy" id="520843"/>
    <lineage>
        <taxon>Eukaryota</taxon>
        <taxon>Viridiplantae</taxon>
        <taxon>Streptophyta</taxon>
        <taxon>Embryophyta</taxon>
        <taxon>Tracheophyta</taxon>
        <taxon>Spermatophyta</taxon>
        <taxon>Magnoliopsida</taxon>
        <taxon>eudicotyledons</taxon>
        <taxon>Gunneridae</taxon>
        <taxon>Pentapetalae</taxon>
        <taxon>rosids</taxon>
        <taxon>fabids</taxon>
        <taxon>Fabales</taxon>
        <taxon>Fabaceae</taxon>
        <taxon>Papilionoideae</taxon>
        <taxon>50 kb inversion clade</taxon>
        <taxon>NPAAA clade</taxon>
        <taxon>indigoferoid/millettioid clade</taxon>
        <taxon>Phaseoleae</taxon>
        <taxon>Flemingia</taxon>
    </lineage>
</organism>
<dbReference type="EMBL" id="JBGMDY010000007">
    <property type="protein sequence ID" value="KAL2328346.1"/>
    <property type="molecule type" value="Genomic_DNA"/>
</dbReference>
<accession>A0ABD1LXT3</accession>
<dbReference type="Gene3D" id="1.20.1280.170">
    <property type="entry name" value="Exocyst complex component Exo70"/>
    <property type="match status" value="1"/>
</dbReference>
<dbReference type="AlphaFoldDB" id="A0ABD1LXT3"/>
<dbReference type="InterPro" id="IPR004140">
    <property type="entry name" value="Exo70"/>
</dbReference>